<dbReference type="PANTHER" id="PTHR36531">
    <property type="entry name" value="CRISPR-ASSOCIATED EXONUCLEASE CAS4"/>
    <property type="match status" value="1"/>
</dbReference>
<dbReference type="NCBIfam" id="TIGR01573">
    <property type="entry name" value="cas2"/>
    <property type="match status" value="1"/>
</dbReference>
<keyword evidence="3 13" id="KW-0540">Nuclease</keyword>
<evidence type="ECO:0000256" key="10">
    <source>
        <dbReference type="ARBA" id="ARBA00023014"/>
    </source>
</evidence>
<dbReference type="InterPro" id="IPR013343">
    <property type="entry name" value="CRISPR-assoc_prot_Cas4"/>
</dbReference>
<evidence type="ECO:0000256" key="2">
    <source>
        <dbReference type="ARBA" id="ARBA00009189"/>
    </source>
</evidence>
<comment type="subunit">
    <text evidence="13">Homodimer, forms a heterotetramer with a Cas1 homodimer.</text>
</comment>
<keyword evidence="6 13" id="KW-0378">Hydrolase</keyword>
<dbReference type="Pfam" id="PF01930">
    <property type="entry name" value="Cas_Cas4"/>
    <property type="match status" value="1"/>
</dbReference>
<dbReference type="HAMAP" id="MF_01471">
    <property type="entry name" value="Cas2"/>
    <property type="match status" value="1"/>
</dbReference>
<dbReference type="GO" id="GO:0051607">
    <property type="term" value="P:defense response to virus"/>
    <property type="evidence" value="ECO:0007669"/>
    <property type="project" value="UniProtKB-UniRule"/>
</dbReference>
<dbReference type="NCBIfam" id="TIGR00372">
    <property type="entry name" value="cas4"/>
    <property type="match status" value="1"/>
</dbReference>
<keyword evidence="5 13" id="KW-0255">Endonuclease</keyword>
<evidence type="ECO:0000256" key="5">
    <source>
        <dbReference type="ARBA" id="ARBA00022759"/>
    </source>
</evidence>
<dbReference type="GO" id="GO:0043571">
    <property type="term" value="P:maintenance of CRISPR repeat elements"/>
    <property type="evidence" value="ECO:0007669"/>
    <property type="project" value="UniProtKB-UniRule"/>
</dbReference>
<dbReference type="RefSeq" id="WP_109158695.1">
    <property type="nucleotide sequence ID" value="NZ_QEYI01000009.1"/>
</dbReference>
<keyword evidence="7 14" id="KW-0269">Exonuclease</keyword>
<evidence type="ECO:0000256" key="3">
    <source>
        <dbReference type="ARBA" id="ARBA00022722"/>
    </source>
</evidence>
<dbReference type="EMBL" id="QEYI01000009">
    <property type="protein sequence ID" value="PWE19974.1"/>
    <property type="molecule type" value="Genomic_DNA"/>
</dbReference>
<keyword evidence="8 13" id="KW-0460">Magnesium</keyword>
<evidence type="ECO:0000256" key="7">
    <source>
        <dbReference type="ARBA" id="ARBA00022839"/>
    </source>
</evidence>
<proteinExistence type="inferred from homology"/>
<keyword evidence="11 13" id="KW-0051">Antiviral defense</keyword>
<dbReference type="SUPFAM" id="SSF143430">
    <property type="entry name" value="TTP0101/SSO1404-like"/>
    <property type="match status" value="1"/>
</dbReference>
<evidence type="ECO:0000256" key="1">
    <source>
        <dbReference type="ARBA" id="ARBA00001966"/>
    </source>
</evidence>
<dbReference type="InterPro" id="IPR051827">
    <property type="entry name" value="Cas4_exonuclease"/>
</dbReference>
<evidence type="ECO:0000256" key="9">
    <source>
        <dbReference type="ARBA" id="ARBA00023004"/>
    </source>
</evidence>
<protein>
    <recommendedName>
        <fullName evidence="13">CRISPR-associated endoribonuclease Cas2</fullName>
        <ecNumber evidence="13">3.1.-.-</ecNumber>
    </recommendedName>
</protein>
<comment type="similarity">
    <text evidence="13">Belongs to the CRISPR-associated endoribonuclease Cas2 protein family.</text>
</comment>
<evidence type="ECO:0000256" key="8">
    <source>
        <dbReference type="ARBA" id="ARBA00022842"/>
    </source>
</evidence>
<dbReference type="GO" id="GO:0046872">
    <property type="term" value="F:metal ion binding"/>
    <property type="evidence" value="ECO:0007669"/>
    <property type="project" value="UniProtKB-UniRule"/>
</dbReference>
<accession>A0A2U2BYT5</accession>
<evidence type="ECO:0000256" key="12">
    <source>
        <dbReference type="ARBA" id="ARBA00023211"/>
    </source>
</evidence>
<dbReference type="Gene3D" id="3.90.320.10">
    <property type="match status" value="1"/>
</dbReference>
<evidence type="ECO:0000256" key="11">
    <source>
        <dbReference type="ARBA" id="ARBA00023118"/>
    </source>
</evidence>
<evidence type="ECO:0000256" key="4">
    <source>
        <dbReference type="ARBA" id="ARBA00022723"/>
    </source>
</evidence>
<dbReference type="AlphaFoldDB" id="A0A2U2BYT5"/>
<dbReference type="GO" id="GO:0004527">
    <property type="term" value="F:exonuclease activity"/>
    <property type="evidence" value="ECO:0007669"/>
    <property type="project" value="UniProtKB-KW"/>
</dbReference>
<evidence type="ECO:0000313" key="17">
    <source>
        <dbReference type="Proteomes" id="UP000245014"/>
    </source>
</evidence>
<comment type="function">
    <text evidence="14">CRISPR (clustered regularly interspaced short palindromic repeat) is an adaptive immune system that provides protection against mobile genetic elements (viruses, transposable elements and conjugative plasmids). CRISPR clusters contain sequences complementary to antecedent mobile elements and target invading nucleic acids. CRISPR clusters are transcribed and processed into CRISPR RNA (crRNA).</text>
</comment>
<dbReference type="GO" id="GO:0004521">
    <property type="term" value="F:RNA endonuclease activity"/>
    <property type="evidence" value="ECO:0007669"/>
    <property type="project" value="InterPro"/>
</dbReference>
<feature type="binding site" evidence="13">
    <location>
        <position position="12"/>
    </location>
    <ligand>
        <name>Mg(2+)</name>
        <dbReference type="ChEBI" id="CHEBI:18420"/>
        <note>catalytic</note>
    </ligand>
</feature>
<comment type="cofactor">
    <cofactor evidence="14">
        <name>iron-sulfur cluster</name>
        <dbReference type="ChEBI" id="CHEBI:30408"/>
    </cofactor>
</comment>
<dbReference type="InterPro" id="IPR022765">
    <property type="entry name" value="Dna2/Cas4_DUF83"/>
</dbReference>
<feature type="domain" description="DUF83" evidence="15">
    <location>
        <begin position="65"/>
        <end position="220"/>
    </location>
</feature>
<comment type="function">
    <text evidence="13">CRISPR (clustered regularly interspaced short palindromic repeat), is an adaptive immune system that provides protection against mobile genetic elements (viruses, transposable elements and conjugative plasmids). CRISPR clusters contain sequences complementary to antecedent mobile elements and target invading nucleic acids. CRISPR clusters are transcribed and processed into CRISPR RNA (crRNA). Functions as a ssRNA-specific endoribonuclease. Involved in the integration of spacer DNA into the CRISPR cassette.</text>
</comment>
<dbReference type="GO" id="GO:0051536">
    <property type="term" value="F:iron-sulfur cluster binding"/>
    <property type="evidence" value="ECO:0007669"/>
    <property type="project" value="UniProtKB-KW"/>
</dbReference>
<dbReference type="PANTHER" id="PTHR36531:SF6">
    <property type="entry name" value="DNA REPLICATION ATP-DEPENDENT HELICASE_NUCLEASE DNA2"/>
    <property type="match status" value="1"/>
</dbReference>
<dbReference type="CDD" id="cd09725">
    <property type="entry name" value="Cas2_I_II_III"/>
    <property type="match status" value="1"/>
</dbReference>
<keyword evidence="12 14" id="KW-0464">Manganese</keyword>
<evidence type="ECO:0000256" key="13">
    <source>
        <dbReference type="HAMAP-Rule" id="MF_01471"/>
    </source>
</evidence>
<evidence type="ECO:0000256" key="14">
    <source>
        <dbReference type="RuleBase" id="RU365022"/>
    </source>
</evidence>
<comment type="similarity">
    <text evidence="2 14">Belongs to the CRISPR-associated exonuclease Cas4 family.</text>
</comment>
<keyword evidence="10 14" id="KW-0411">Iron-sulfur</keyword>
<keyword evidence="9 14" id="KW-0408">Iron</keyword>
<evidence type="ECO:0000313" key="16">
    <source>
        <dbReference type="EMBL" id="PWE19974.1"/>
    </source>
</evidence>
<name>A0A2U2BYT5_9BACT</name>
<gene>
    <name evidence="13" type="primary">cas2</name>
    <name evidence="16" type="ORF">DF188_08655</name>
</gene>
<sequence>MAIFYEVLVSYDIEDNKNRKKLFEELKDMGLNSIQKSVFWGELKIAEVNILPHLFEKYCKEQDKAFFVKEGEDYHKSQEKLFKRRTLSRFNLENAKFLQNVNLSYSDLNFYGICDALIISDTNIYPVEIKLHGQKPTKAQKMQLIAYGVLAEKIYKKDFILGFISFEKNAKTVPINVDIKMKQEVQKIVNEIINLIKSEKLPYSNAEDEKCTQCEFLNYCNDRF</sequence>
<dbReference type="InterPro" id="IPR021127">
    <property type="entry name" value="CRISPR_associated_Cas2"/>
</dbReference>
<comment type="cofactor">
    <cofactor evidence="1">
        <name>[4Fe-4S] cluster</name>
        <dbReference type="ChEBI" id="CHEBI:49883"/>
    </cofactor>
</comment>
<comment type="caution">
    <text evidence="16">The sequence shown here is derived from an EMBL/GenBank/DDBJ whole genome shotgun (WGS) entry which is preliminary data.</text>
</comment>
<evidence type="ECO:0000259" key="15">
    <source>
        <dbReference type="Pfam" id="PF01930"/>
    </source>
</evidence>
<comment type="cofactor">
    <cofactor evidence="14">
        <name>Mg(2+)</name>
        <dbReference type="ChEBI" id="CHEBI:18420"/>
    </cofactor>
    <cofactor evidence="14">
        <name>Mn(2+)</name>
        <dbReference type="ChEBI" id="CHEBI:29035"/>
    </cofactor>
    <text evidence="14">Mg(2+) or Mn(2+) required for ssDNA cleavage activity.</text>
</comment>
<reference evidence="16 17" key="1">
    <citation type="submission" date="2018-05" db="EMBL/GenBank/DDBJ databases">
        <title>Antimicrobial susceptibility testing and genomic analysis of Arcobacter skirrowii strains and one Arcobacter butzleri isolated from German poultry farms.</title>
        <authorList>
            <person name="Haenel I."/>
            <person name="Hotzel H."/>
            <person name="Tomaso H."/>
            <person name="Busch A."/>
        </authorList>
    </citation>
    <scope>NUCLEOTIDE SEQUENCE [LARGE SCALE GENOMIC DNA]</scope>
    <source>
        <strain evidence="17">v</strain>
    </source>
</reference>
<dbReference type="EC" id="3.1.-.-" evidence="13"/>
<dbReference type="Proteomes" id="UP000245014">
    <property type="component" value="Unassembled WGS sequence"/>
</dbReference>
<evidence type="ECO:0000256" key="6">
    <source>
        <dbReference type="ARBA" id="ARBA00022801"/>
    </source>
</evidence>
<keyword evidence="4 13" id="KW-0479">Metal-binding</keyword>
<dbReference type="InterPro" id="IPR011604">
    <property type="entry name" value="PDDEXK-like_dom_sf"/>
</dbReference>
<organism evidence="16 17">
    <name type="scientific">Aliarcobacter skirrowii</name>
    <dbReference type="NCBI Taxonomy" id="28200"/>
    <lineage>
        <taxon>Bacteria</taxon>
        <taxon>Pseudomonadati</taxon>
        <taxon>Campylobacterota</taxon>
        <taxon>Epsilonproteobacteria</taxon>
        <taxon>Campylobacterales</taxon>
        <taxon>Arcobacteraceae</taxon>
        <taxon>Aliarcobacter</taxon>
    </lineage>
</organism>